<dbReference type="EMBL" id="JZEY01000052">
    <property type="protein sequence ID" value="KKB10472.1"/>
    <property type="molecule type" value="Genomic_DNA"/>
</dbReference>
<name>A0A0F5FQK4_9HYPH</name>
<dbReference type="Proteomes" id="UP000033649">
    <property type="component" value="Unassembled WGS sequence"/>
</dbReference>
<sequence length="60" mass="6795">MGERAEEEERTGKDRGRKGGEMGGGEEETKEMRGKEKVAGKWGERKGGEEERERKEEGLK</sequence>
<keyword evidence="3" id="KW-1185">Reference proteome</keyword>
<gene>
    <name evidence="2" type="ORF">VE26_00225</name>
</gene>
<organism evidence="2 3">
    <name type="scientific">Devosia chinhatensis</name>
    <dbReference type="NCBI Taxonomy" id="429727"/>
    <lineage>
        <taxon>Bacteria</taxon>
        <taxon>Pseudomonadati</taxon>
        <taxon>Pseudomonadota</taxon>
        <taxon>Alphaproteobacteria</taxon>
        <taxon>Hyphomicrobiales</taxon>
        <taxon>Devosiaceae</taxon>
        <taxon>Devosia</taxon>
    </lineage>
</organism>
<accession>A0A0F5FQK4</accession>
<feature type="compositionally biased region" description="Basic and acidic residues" evidence="1">
    <location>
        <begin position="10"/>
        <end position="20"/>
    </location>
</feature>
<dbReference type="AlphaFoldDB" id="A0A0F5FQK4"/>
<proteinExistence type="predicted"/>
<evidence type="ECO:0000256" key="1">
    <source>
        <dbReference type="SAM" id="MobiDB-lite"/>
    </source>
</evidence>
<comment type="caution">
    <text evidence="2">The sequence shown here is derived from an EMBL/GenBank/DDBJ whole genome shotgun (WGS) entry which is preliminary data.</text>
</comment>
<feature type="region of interest" description="Disordered" evidence="1">
    <location>
        <begin position="1"/>
        <end position="60"/>
    </location>
</feature>
<protein>
    <submittedName>
        <fullName evidence="2">Uncharacterized protein</fullName>
    </submittedName>
</protein>
<evidence type="ECO:0000313" key="3">
    <source>
        <dbReference type="Proteomes" id="UP000033649"/>
    </source>
</evidence>
<reference evidence="2 3" key="1">
    <citation type="submission" date="2015-03" db="EMBL/GenBank/DDBJ databases">
        <authorList>
            <person name="Hassan Y."/>
            <person name="Lepp D."/>
            <person name="Li X.-Z."/>
            <person name="Zhou T."/>
        </authorList>
    </citation>
    <scope>NUCLEOTIDE SEQUENCE [LARGE SCALE GENOMIC DNA]</scope>
    <source>
        <strain evidence="2 3">IPL18</strain>
    </source>
</reference>
<feature type="compositionally biased region" description="Basic and acidic residues" evidence="1">
    <location>
        <begin position="30"/>
        <end position="60"/>
    </location>
</feature>
<evidence type="ECO:0000313" key="2">
    <source>
        <dbReference type="EMBL" id="KKB10472.1"/>
    </source>
</evidence>